<accession>A0A2L0H4M9</accession>
<dbReference type="RefSeq" id="WP_104839243.1">
    <property type="nucleotide sequence ID" value="NZ_CP024307.1"/>
</dbReference>
<dbReference type="AlphaFoldDB" id="A0A2L0H4M9"/>
<sequence length="99" mass="11450">MPERLRTLAEFTLPQMVLTCSQCGRKGRYNVARLIEKHGADMPIRDFINLIGQSCERRTQLREHQRCGLGCDDLIYMFTPRPAAEGYADQVEQQHSERP</sequence>
<dbReference type="EMBL" id="CP024307">
    <property type="protein sequence ID" value="AUX76430.1"/>
    <property type="molecule type" value="Genomic_DNA"/>
</dbReference>
<protein>
    <submittedName>
        <fullName evidence="1">Uncharacterized protein</fullName>
    </submittedName>
</protein>
<name>A0A2L0H4M9_RHIFR</name>
<organism evidence="1 2">
    <name type="scientific">Rhizobium fredii</name>
    <name type="common">Sinorhizobium fredii</name>
    <dbReference type="NCBI Taxonomy" id="380"/>
    <lineage>
        <taxon>Bacteria</taxon>
        <taxon>Pseudomonadati</taxon>
        <taxon>Pseudomonadota</taxon>
        <taxon>Alphaproteobacteria</taxon>
        <taxon>Hyphomicrobiales</taxon>
        <taxon>Rhizobiaceae</taxon>
        <taxon>Sinorhizobium/Ensifer group</taxon>
        <taxon>Sinorhizobium</taxon>
    </lineage>
</organism>
<reference evidence="1 2" key="1">
    <citation type="submission" date="2017-10" db="EMBL/GenBank/DDBJ databases">
        <title>Analysis of the genome sequences of Rhizobium populations associated to common bean (phaseolus vulgaris).</title>
        <authorList>
            <person name="Bustos P."/>
            <person name="Santamaria R.I."/>
            <person name="Miranda-Sanchez F."/>
            <person name="Perez-Carrascal O."/>
            <person name="Juarez S."/>
            <person name="Lozano L."/>
            <person name="Martinez-Flores I."/>
            <person name="Vinuesa P."/>
            <person name="Martinez-Romero E."/>
            <person name="Cevallos M.A."/>
            <person name="Romero D."/>
            <person name="Davila G."/>
            <person name="Gonzalez V."/>
        </authorList>
    </citation>
    <scope>NUCLEOTIDE SEQUENCE [LARGE SCALE GENOMIC DNA]</scope>
    <source>
        <strain evidence="1 2">NXT3</strain>
    </source>
</reference>
<proteinExistence type="predicted"/>
<evidence type="ECO:0000313" key="1">
    <source>
        <dbReference type="EMBL" id="AUX76430.1"/>
    </source>
</evidence>
<evidence type="ECO:0000313" key="2">
    <source>
        <dbReference type="Proteomes" id="UP000239340"/>
    </source>
</evidence>
<gene>
    <name evidence="1" type="ORF">NXT3_CH01862</name>
</gene>
<dbReference type="Proteomes" id="UP000239340">
    <property type="component" value="Chromosome"/>
</dbReference>